<accession>A0A4R7UUM1</accession>
<name>A0A4R7UUM1_9PSEU</name>
<evidence type="ECO:0000313" key="2">
    <source>
        <dbReference type="Proteomes" id="UP000294927"/>
    </source>
</evidence>
<gene>
    <name evidence="1" type="ORF">CLV71_13166</name>
</gene>
<evidence type="ECO:0000313" key="1">
    <source>
        <dbReference type="EMBL" id="TDV36686.1"/>
    </source>
</evidence>
<dbReference type="RefSeq" id="WP_133909213.1">
    <property type="nucleotide sequence ID" value="NZ_SOCP01000031.1"/>
</dbReference>
<dbReference type="AlphaFoldDB" id="A0A4R7UUM1"/>
<keyword evidence="2" id="KW-1185">Reference proteome</keyword>
<dbReference type="EMBL" id="SOCP01000031">
    <property type="protein sequence ID" value="TDV36686.1"/>
    <property type="molecule type" value="Genomic_DNA"/>
</dbReference>
<proteinExistence type="predicted"/>
<sequence length="174" mass="20260">MRTPMSAARVDALAEIYRLERHFDREQPDLLDHALDLALSEQRQDHHLIRNVMRNARWSVLRRAQTRISMAAKYPLADPSHRRRVWRDPEGREQALMVDNRTPESAAIAADFLARLDGEAEQIGQYGPRCLDGLLAGYTARETARIASVSTTTVERSWRHLRRYARENFYPDHR</sequence>
<protein>
    <submittedName>
        <fullName evidence="1">Uncharacterized protein</fullName>
    </submittedName>
</protein>
<dbReference type="Proteomes" id="UP000294927">
    <property type="component" value="Unassembled WGS sequence"/>
</dbReference>
<comment type="caution">
    <text evidence="1">The sequence shown here is derived from an EMBL/GenBank/DDBJ whole genome shotgun (WGS) entry which is preliminary data.</text>
</comment>
<organism evidence="1 2">
    <name type="scientific">Actinophytocola oryzae</name>
    <dbReference type="NCBI Taxonomy" id="502181"/>
    <lineage>
        <taxon>Bacteria</taxon>
        <taxon>Bacillati</taxon>
        <taxon>Actinomycetota</taxon>
        <taxon>Actinomycetes</taxon>
        <taxon>Pseudonocardiales</taxon>
        <taxon>Pseudonocardiaceae</taxon>
    </lineage>
</organism>
<reference evidence="1 2" key="1">
    <citation type="submission" date="2019-03" db="EMBL/GenBank/DDBJ databases">
        <title>Genomic Encyclopedia of Archaeal and Bacterial Type Strains, Phase II (KMG-II): from individual species to whole genera.</title>
        <authorList>
            <person name="Goeker M."/>
        </authorList>
    </citation>
    <scope>NUCLEOTIDE SEQUENCE [LARGE SCALE GENOMIC DNA]</scope>
    <source>
        <strain evidence="1 2">DSM 45499</strain>
    </source>
</reference>